<evidence type="ECO:0000256" key="4">
    <source>
        <dbReference type="ARBA" id="ARBA00022777"/>
    </source>
</evidence>
<dbReference type="InterPro" id="IPR001245">
    <property type="entry name" value="Ser-Thr/Tyr_kinase_cat_dom"/>
</dbReference>
<keyword evidence="1" id="KW-0723">Serine/threonine-protein kinase</keyword>
<dbReference type="GO" id="GO:0005524">
    <property type="term" value="F:ATP binding"/>
    <property type="evidence" value="ECO:0007669"/>
    <property type="project" value="UniProtKB-UniRule"/>
</dbReference>
<keyword evidence="3 6" id="KW-0547">Nucleotide-binding</keyword>
<evidence type="ECO:0000256" key="2">
    <source>
        <dbReference type="ARBA" id="ARBA00022679"/>
    </source>
</evidence>
<dbReference type="Gene3D" id="3.30.200.20">
    <property type="entry name" value="Phosphorylase Kinase, domain 1"/>
    <property type="match status" value="1"/>
</dbReference>
<reference evidence="8 9" key="1">
    <citation type="journal article" date="2023" name="Life. Sci Alliance">
        <title>Evolutionary insights into 3D genome organization and epigenetic landscape of Vigna mungo.</title>
        <authorList>
            <person name="Junaid A."/>
            <person name="Singh B."/>
            <person name="Bhatia S."/>
        </authorList>
    </citation>
    <scope>NUCLEOTIDE SEQUENCE [LARGE SCALE GENOMIC DNA]</scope>
    <source>
        <strain evidence="8">Urdbean</strain>
    </source>
</reference>
<organism evidence="8 9">
    <name type="scientific">Vigna mungo</name>
    <name type="common">Black gram</name>
    <name type="synonym">Phaseolus mungo</name>
    <dbReference type="NCBI Taxonomy" id="3915"/>
    <lineage>
        <taxon>Eukaryota</taxon>
        <taxon>Viridiplantae</taxon>
        <taxon>Streptophyta</taxon>
        <taxon>Embryophyta</taxon>
        <taxon>Tracheophyta</taxon>
        <taxon>Spermatophyta</taxon>
        <taxon>Magnoliopsida</taxon>
        <taxon>eudicotyledons</taxon>
        <taxon>Gunneridae</taxon>
        <taxon>Pentapetalae</taxon>
        <taxon>rosids</taxon>
        <taxon>fabids</taxon>
        <taxon>Fabales</taxon>
        <taxon>Fabaceae</taxon>
        <taxon>Papilionoideae</taxon>
        <taxon>50 kb inversion clade</taxon>
        <taxon>NPAAA clade</taxon>
        <taxon>indigoferoid/millettioid clade</taxon>
        <taxon>Phaseoleae</taxon>
        <taxon>Vigna</taxon>
    </lineage>
</organism>
<protein>
    <recommendedName>
        <fullName evidence="7">Serine-threonine/tyrosine-protein kinase catalytic domain-containing protein</fullName>
    </recommendedName>
</protein>
<dbReference type="Pfam" id="PF07714">
    <property type="entry name" value="PK_Tyr_Ser-Thr"/>
    <property type="match status" value="1"/>
</dbReference>
<evidence type="ECO:0000259" key="7">
    <source>
        <dbReference type="Pfam" id="PF07714"/>
    </source>
</evidence>
<gene>
    <name evidence="8" type="ORF">V8G54_027862</name>
</gene>
<dbReference type="Proteomes" id="UP001374535">
    <property type="component" value="Chromosome 9"/>
</dbReference>
<name>A0AAQ3RIU1_VIGMU</name>
<dbReference type="FunFam" id="3.30.200.20:FF:000039">
    <property type="entry name" value="receptor-like protein kinase FERONIA"/>
    <property type="match status" value="1"/>
</dbReference>
<dbReference type="InterPro" id="IPR011009">
    <property type="entry name" value="Kinase-like_dom_sf"/>
</dbReference>
<dbReference type="InterPro" id="IPR017441">
    <property type="entry name" value="Protein_kinase_ATP_BS"/>
</dbReference>
<keyword evidence="4" id="KW-0418">Kinase</keyword>
<dbReference type="SUPFAM" id="SSF56672">
    <property type="entry name" value="DNA/RNA polymerases"/>
    <property type="match status" value="1"/>
</dbReference>
<sequence>MLGILREKKLYAKLSKYELWMQKVQVFGHVILTQGILVDPSKVEAMLLGTQAGEEGSVTYALRQLKIHEKNHPTHDLKLATIIRKTMHVLHMIIKELEQVEKFINLKLQGNQLLDPSLQKTVGLINIDQAKEFVIRIIKSTWRQWFFFTPTIDHLSPFPLLFSFVDGVSHLHRRLHSPVLQLPPIWSLPSAQYPKFVVFFDLIVPFLAFYRSILDDVDGCHHPAYDVAAAFTNHQDAVRTSPHQPQNARTEQNHLKLQERKSQNPNQTLTPKCNTHTQNHMRTQNMILPSACLKLDEVLIFRLIYVIKCRLRLGLLWLINTNYNLTWIFNIDAGFSYLARLHFAEFKVHETTYKYKVKATSQVLSNYTPFRVYSHSTHTFKYSNSDNHSLNIQSRADALQYTPNLGIKVPFAGTSPSLLGRSPNDQDCRRSSGPGRKKIIREPSSSIDFNLSHFNGVPVHKDFVVFIPDAILNGVEIFKISDSVGNLAGRCCWRCWCSTCDWAICFSFILSSAIWLASTFSLWSFTLCSFCQDQHNRKLCFLSPIKPLSSFSFAEIKSVTNNFDEALLLGVGGFGKVYKGEIDGGTTKVVIKRGNPLSEQGVHEFQTEIEMLSKLRHRHLVSLIGYYSRGKKDSDAMGGYDGNVNDSRSSDISMSIGGRSFSCFGEVGLEVVEEVFVGGVELRDNVGALGLEEQKEELLEEGMFGFGGVEVGEDSVAAGNFANQELGGLGRGDRHYWWWFLINEGSNEGHIIGRWLFFQSQE</sequence>
<keyword evidence="5 6" id="KW-0067">ATP-binding</keyword>
<dbReference type="InterPro" id="IPR043502">
    <property type="entry name" value="DNA/RNA_pol_sf"/>
</dbReference>
<evidence type="ECO:0000313" key="8">
    <source>
        <dbReference type="EMBL" id="WVY95711.1"/>
    </source>
</evidence>
<evidence type="ECO:0000313" key="9">
    <source>
        <dbReference type="Proteomes" id="UP001374535"/>
    </source>
</evidence>
<evidence type="ECO:0000256" key="1">
    <source>
        <dbReference type="ARBA" id="ARBA00022527"/>
    </source>
</evidence>
<dbReference type="AlphaFoldDB" id="A0AAQ3RIU1"/>
<proteinExistence type="predicted"/>
<keyword evidence="9" id="KW-1185">Reference proteome</keyword>
<feature type="domain" description="Serine-threonine/tyrosine-protein kinase catalytic" evidence="7">
    <location>
        <begin position="569"/>
        <end position="630"/>
    </location>
</feature>
<dbReference type="PANTHER" id="PTHR47989:SF62">
    <property type="entry name" value="OS05G0423500 PROTEIN"/>
    <property type="match status" value="1"/>
</dbReference>
<keyword evidence="2" id="KW-0808">Transferase</keyword>
<dbReference type="SUPFAM" id="SSF56112">
    <property type="entry name" value="Protein kinase-like (PK-like)"/>
    <property type="match status" value="1"/>
</dbReference>
<dbReference type="PROSITE" id="PS00107">
    <property type="entry name" value="PROTEIN_KINASE_ATP"/>
    <property type="match status" value="1"/>
</dbReference>
<evidence type="ECO:0000256" key="3">
    <source>
        <dbReference type="ARBA" id="ARBA00022741"/>
    </source>
</evidence>
<evidence type="ECO:0000256" key="6">
    <source>
        <dbReference type="PROSITE-ProRule" id="PRU10141"/>
    </source>
</evidence>
<accession>A0AAQ3RIU1</accession>
<dbReference type="PANTHER" id="PTHR47989">
    <property type="entry name" value="OS01G0750732 PROTEIN"/>
    <property type="match status" value="1"/>
</dbReference>
<dbReference type="EMBL" id="CP144692">
    <property type="protein sequence ID" value="WVY95711.1"/>
    <property type="molecule type" value="Genomic_DNA"/>
</dbReference>
<evidence type="ECO:0000256" key="5">
    <source>
        <dbReference type="ARBA" id="ARBA00022840"/>
    </source>
</evidence>
<dbReference type="GO" id="GO:0004674">
    <property type="term" value="F:protein serine/threonine kinase activity"/>
    <property type="evidence" value="ECO:0007669"/>
    <property type="project" value="UniProtKB-KW"/>
</dbReference>
<feature type="binding site" evidence="6">
    <location>
        <position position="592"/>
    </location>
    <ligand>
        <name>ATP</name>
        <dbReference type="ChEBI" id="CHEBI:30616"/>
    </ligand>
</feature>